<proteinExistence type="predicted"/>
<feature type="region of interest" description="Disordered" evidence="1">
    <location>
        <begin position="52"/>
        <end position="162"/>
    </location>
</feature>
<accession>A0AAE1QM54</accession>
<feature type="compositionally biased region" description="Basic and acidic residues" evidence="1">
    <location>
        <begin position="111"/>
        <end position="123"/>
    </location>
</feature>
<feature type="compositionally biased region" description="Low complexity" evidence="1">
    <location>
        <begin position="60"/>
        <end position="94"/>
    </location>
</feature>
<comment type="caution">
    <text evidence="2">The sequence shown here is derived from an EMBL/GenBank/DDBJ whole genome shotgun (WGS) entry which is preliminary data.</text>
</comment>
<dbReference type="Proteomes" id="UP001292094">
    <property type="component" value="Unassembled WGS sequence"/>
</dbReference>
<dbReference type="AlphaFoldDB" id="A0AAE1QM54"/>
<organism evidence="2 3">
    <name type="scientific">Petrolisthes manimaculis</name>
    <dbReference type="NCBI Taxonomy" id="1843537"/>
    <lineage>
        <taxon>Eukaryota</taxon>
        <taxon>Metazoa</taxon>
        <taxon>Ecdysozoa</taxon>
        <taxon>Arthropoda</taxon>
        <taxon>Crustacea</taxon>
        <taxon>Multicrustacea</taxon>
        <taxon>Malacostraca</taxon>
        <taxon>Eumalacostraca</taxon>
        <taxon>Eucarida</taxon>
        <taxon>Decapoda</taxon>
        <taxon>Pleocyemata</taxon>
        <taxon>Anomura</taxon>
        <taxon>Galatheoidea</taxon>
        <taxon>Porcellanidae</taxon>
        <taxon>Petrolisthes</taxon>
    </lineage>
</organism>
<gene>
    <name evidence="2" type="ORF">Pmani_001742</name>
</gene>
<keyword evidence="3" id="KW-1185">Reference proteome</keyword>
<sequence length="180" mass="19551">MPRPVPPTPNHGGHLYYILPVSNPCTDSGRDNPFRPDGDISREADEIVELIKSGRPLNAQQLQQQQQQQLEEQEQQQQQQQQQHQQQQQQLVEQRAVDTLDAAPTHLESSPPKKEIPKEENGGEKAGATNGGKSGANGAAAGETPGTVEVTHATVTPSDAAHAERVVIKKKSKCSCCVIQ</sequence>
<evidence type="ECO:0000256" key="1">
    <source>
        <dbReference type="SAM" id="MobiDB-lite"/>
    </source>
</evidence>
<protein>
    <submittedName>
        <fullName evidence="2">Uncharacterized protein</fullName>
    </submittedName>
</protein>
<name>A0AAE1QM54_9EUCA</name>
<evidence type="ECO:0000313" key="2">
    <source>
        <dbReference type="EMBL" id="KAK4327817.1"/>
    </source>
</evidence>
<reference evidence="2" key="1">
    <citation type="submission" date="2023-11" db="EMBL/GenBank/DDBJ databases">
        <title>Genome assemblies of two species of porcelain crab, Petrolisthes cinctipes and Petrolisthes manimaculis (Anomura: Porcellanidae).</title>
        <authorList>
            <person name="Angst P."/>
        </authorList>
    </citation>
    <scope>NUCLEOTIDE SEQUENCE</scope>
    <source>
        <strain evidence="2">PB745_02</strain>
        <tissue evidence="2">Gill</tissue>
    </source>
</reference>
<dbReference type="EMBL" id="JAWZYT010000122">
    <property type="protein sequence ID" value="KAK4327817.1"/>
    <property type="molecule type" value="Genomic_DNA"/>
</dbReference>
<evidence type="ECO:0000313" key="3">
    <source>
        <dbReference type="Proteomes" id="UP001292094"/>
    </source>
</evidence>